<name>A0A2P2DCY8_9LEPT</name>
<comment type="caution">
    <text evidence="2">The sequence shown here is derived from an EMBL/GenBank/DDBJ whole genome shotgun (WGS) entry which is preliminary data.</text>
</comment>
<reference evidence="3" key="1">
    <citation type="journal article" date="2019" name="Microbiol. Immunol.">
        <title>Molecular and phenotypic characterization of Leptospira johnsonii sp. nov., Leptospira ellinghausenii sp. nov. and Leptospira ryugenii sp. nov. isolated from soil and water in Japan.</title>
        <authorList>
            <person name="Masuzawa T."/>
            <person name="Saito M."/>
            <person name="Nakao R."/>
            <person name="Nikaido Y."/>
            <person name="Matsumoto M."/>
            <person name="Ogawa M."/>
            <person name="Yokoyama M."/>
            <person name="Hidaka Y."/>
            <person name="Tomita J."/>
            <person name="Sakakibara K."/>
            <person name="Suzuki K."/>
            <person name="Yasuda S."/>
            <person name="Sato H."/>
            <person name="Yamaguchi M."/>
            <person name="Yoshida S.I."/>
            <person name="Koizumi N."/>
            <person name="Kawamura Y."/>
        </authorList>
    </citation>
    <scope>NUCLEOTIDE SEQUENCE [LARGE SCALE GENOMIC DNA]</scope>
    <source>
        <strain evidence="3">E18</strain>
    </source>
</reference>
<dbReference type="EMBL" id="BFAZ01000009">
    <property type="protein sequence ID" value="GBF42484.1"/>
    <property type="molecule type" value="Genomic_DNA"/>
</dbReference>
<evidence type="ECO:0000256" key="1">
    <source>
        <dbReference type="SAM" id="Phobius"/>
    </source>
</evidence>
<keyword evidence="1" id="KW-0812">Transmembrane</keyword>
<dbReference type="Proteomes" id="UP000245206">
    <property type="component" value="Unassembled WGS sequence"/>
</dbReference>
<dbReference type="AlphaFoldDB" id="A0A2P2DCY8"/>
<keyword evidence="1" id="KW-1133">Transmembrane helix</keyword>
<feature type="transmembrane region" description="Helical" evidence="1">
    <location>
        <begin position="369"/>
        <end position="388"/>
    </location>
</feature>
<feature type="transmembrane region" description="Helical" evidence="1">
    <location>
        <begin position="297"/>
        <end position="315"/>
    </location>
</feature>
<keyword evidence="1" id="KW-0472">Membrane</keyword>
<protein>
    <submittedName>
        <fullName evidence="2">AcrB-like Cation/multidrug efflux pump</fullName>
    </submittedName>
</protein>
<gene>
    <name evidence="2" type="ORF">LPTSP2_17710</name>
</gene>
<evidence type="ECO:0000313" key="3">
    <source>
        <dbReference type="Proteomes" id="UP000245206"/>
    </source>
</evidence>
<sequence length="398" mass="46629">MLFDPVSSIPHLENIQLARLEFPSYVAESERNRITKQVEQSILQNKLTNLLVVTHKNTRSDFYMKWKEGIHSLHFMNLPSEMGYFHFLEEMEGFESTILRFSNPDPKSLETSVLKIIPWVQVQKKVTEVVLGFQPSVEGIEFNSNAYHLTKMGIGLDPSIRETNLLLQSNIVSKMLYGGKLVDVKLSANHTISTENFRKQPIVVGNGKIHYTESLRHYSTQQNLGKIYHKNSETSLEIFVKGVDIDWLAMEEGIRRLLANDKTQLVERTKTNPGTIKYQFIFLLLCLMPLIFRKKYWIEFLSFMFAFVILCKWQTQFFTRNYDQLCFIPFLFLFFRMNSFDKGISSFYLSLPYVGLLFGSYFYPWKSGVYLFQSLFLFHVFGILNDKCKNSLKNFRTR</sequence>
<proteinExistence type="predicted"/>
<feature type="transmembrane region" description="Helical" evidence="1">
    <location>
        <begin position="344"/>
        <end position="363"/>
    </location>
</feature>
<keyword evidence="3" id="KW-1185">Reference proteome</keyword>
<organism evidence="2 3">
    <name type="scientific">Leptospira ellinghausenii</name>
    <dbReference type="NCBI Taxonomy" id="1917822"/>
    <lineage>
        <taxon>Bacteria</taxon>
        <taxon>Pseudomonadati</taxon>
        <taxon>Spirochaetota</taxon>
        <taxon>Spirochaetia</taxon>
        <taxon>Leptospirales</taxon>
        <taxon>Leptospiraceae</taxon>
        <taxon>Leptospira</taxon>
    </lineage>
</organism>
<evidence type="ECO:0000313" key="2">
    <source>
        <dbReference type="EMBL" id="GBF42484.1"/>
    </source>
</evidence>
<accession>A0A2P2DCY8</accession>